<feature type="transmembrane region" description="Helical" evidence="3">
    <location>
        <begin position="33"/>
        <end position="51"/>
    </location>
</feature>
<dbReference type="RefSeq" id="WP_209605706.1">
    <property type="nucleotide sequence ID" value="NZ_JAGILA010000008.1"/>
</dbReference>
<feature type="transmembrane region" description="Helical" evidence="3">
    <location>
        <begin position="123"/>
        <end position="140"/>
    </location>
</feature>
<comment type="caution">
    <text evidence="5">The sequence shown here is derived from an EMBL/GenBank/DDBJ whole genome shotgun (WGS) entry which is preliminary data.</text>
</comment>
<protein>
    <recommendedName>
        <fullName evidence="1">diguanylate cyclase</fullName>
        <ecNumber evidence="1">2.7.7.65</ecNumber>
    </recommendedName>
</protein>
<dbReference type="EC" id="2.7.7.65" evidence="1"/>
<keyword evidence="3" id="KW-1133">Transmembrane helix</keyword>
<accession>A0ABS4R6N5</accession>
<dbReference type="InterPro" id="IPR000160">
    <property type="entry name" value="GGDEF_dom"/>
</dbReference>
<feature type="transmembrane region" description="Helical" evidence="3">
    <location>
        <begin position="63"/>
        <end position="83"/>
    </location>
</feature>
<dbReference type="Pfam" id="PF00990">
    <property type="entry name" value="GGDEF"/>
    <property type="match status" value="1"/>
</dbReference>
<feature type="transmembrane region" description="Helical" evidence="3">
    <location>
        <begin position="95"/>
        <end position="111"/>
    </location>
</feature>
<keyword evidence="6" id="KW-1185">Reference proteome</keyword>
<name>A0ABS4R6N5_9HYPH</name>
<evidence type="ECO:0000259" key="4">
    <source>
        <dbReference type="PROSITE" id="PS50887"/>
    </source>
</evidence>
<sequence length="399" mass="42119">MGGAISLLAVNFIIAQVFVVAFLVVAAKSRTRLPAIWCAAGFAVASLSAVFETVLPFSVVPKLFAVGAFASVLAGFILIRLALGLFYGVSAKHSHMAVFFAGSVVLDLMIYDLPRGTLQHAFFYQLPFCLVQAWSASTIIRSERRSPADRILFLLLVLTALYYLVKVYAAITAGSGTTAADYLASPFALISQALGAMLIVSTGVAMLGVMVKEIIDEARASSELDALSGLCNRRGFLDRVGPLLPAAGDDGPGALILTDLDRFKLVNDTYGHHAGDEVIRQFSRVLLDLMPSKAVPGRLGGEEFALFLPRVGLADARVLANGLRAALASKRIDALPETARVTASFGVAAVNADEPLEAAIQRADKALYAAKAGGRNRVEIAEPPVRIVASAGSQRAGNS</sequence>
<dbReference type="PANTHER" id="PTHR45138">
    <property type="entry name" value="REGULATORY COMPONENTS OF SENSORY TRANSDUCTION SYSTEM"/>
    <property type="match status" value="1"/>
</dbReference>
<proteinExistence type="predicted"/>
<evidence type="ECO:0000313" key="5">
    <source>
        <dbReference type="EMBL" id="MBP2238567.1"/>
    </source>
</evidence>
<feature type="transmembrane region" description="Helical" evidence="3">
    <location>
        <begin position="152"/>
        <end position="171"/>
    </location>
</feature>
<dbReference type="InterPro" id="IPR043128">
    <property type="entry name" value="Rev_trsase/Diguanyl_cyclase"/>
</dbReference>
<evidence type="ECO:0000256" key="1">
    <source>
        <dbReference type="ARBA" id="ARBA00012528"/>
    </source>
</evidence>
<dbReference type="NCBIfam" id="TIGR00254">
    <property type="entry name" value="GGDEF"/>
    <property type="match status" value="1"/>
</dbReference>
<evidence type="ECO:0000256" key="3">
    <source>
        <dbReference type="SAM" id="Phobius"/>
    </source>
</evidence>
<evidence type="ECO:0000256" key="2">
    <source>
        <dbReference type="ARBA" id="ARBA00034247"/>
    </source>
</evidence>
<feature type="transmembrane region" description="Helical" evidence="3">
    <location>
        <begin position="183"/>
        <end position="209"/>
    </location>
</feature>
<feature type="transmembrane region" description="Helical" evidence="3">
    <location>
        <begin position="6"/>
        <end position="26"/>
    </location>
</feature>
<organism evidence="5 6">
    <name type="scientific">Sinorhizobium kostiense</name>
    <dbReference type="NCBI Taxonomy" id="76747"/>
    <lineage>
        <taxon>Bacteria</taxon>
        <taxon>Pseudomonadati</taxon>
        <taxon>Pseudomonadota</taxon>
        <taxon>Alphaproteobacteria</taxon>
        <taxon>Hyphomicrobiales</taxon>
        <taxon>Rhizobiaceae</taxon>
        <taxon>Sinorhizobium/Ensifer group</taxon>
        <taxon>Sinorhizobium</taxon>
    </lineage>
</organism>
<dbReference type="PANTHER" id="PTHR45138:SF9">
    <property type="entry name" value="DIGUANYLATE CYCLASE DGCM-RELATED"/>
    <property type="match status" value="1"/>
</dbReference>
<dbReference type="SMART" id="SM00267">
    <property type="entry name" value="GGDEF"/>
    <property type="match status" value="1"/>
</dbReference>
<evidence type="ECO:0000313" key="6">
    <source>
        <dbReference type="Proteomes" id="UP000730739"/>
    </source>
</evidence>
<gene>
    <name evidence="5" type="ORF">J2Z31_005104</name>
</gene>
<feature type="domain" description="GGDEF" evidence="4">
    <location>
        <begin position="251"/>
        <end position="383"/>
    </location>
</feature>
<dbReference type="PROSITE" id="PS50887">
    <property type="entry name" value="GGDEF"/>
    <property type="match status" value="1"/>
</dbReference>
<keyword evidence="3" id="KW-0812">Transmembrane</keyword>
<dbReference type="CDD" id="cd01949">
    <property type="entry name" value="GGDEF"/>
    <property type="match status" value="1"/>
</dbReference>
<dbReference type="EMBL" id="JAGILA010000008">
    <property type="protein sequence ID" value="MBP2238567.1"/>
    <property type="molecule type" value="Genomic_DNA"/>
</dbReference>
<reference evidence="5 6" key="1">
    <citation type="submission" date="2021-03" db="EMBL/GenBank/DDBJ databases">
        <title>Genomic Encyclopedia of Type Strains, Phase IV (KMG-IV): sequencing the most valuable type-strain genomes for metagenomic binning, comparative biology and taxonomic classification.</title>
        <authorList>
            <person name="Goeker M."/>
        </authorList>
    </citation>
    <scope>NUCLEOTIDE SEQUENCE [LARGE SCALE GENOMIC DNA]</scope>
    <source>
        <strain evidence="5 6">DSM 13372</strain>
    </source>
</reference>
<dbReference type="Proteomes" id="UP000730739">
    <property type="component" value="Unassembled WGS sequence"/>
</dbReference>
<dbReference type="Gene3D" id="3.30.70.270">
    <property type="match status" value="1"/>
</dbReference>
<dbReference type="InterPro" id="IPR050469">
    <property type="entry name" value="Diguanylate_Cyclase"/>
</dbReference>
<dbReference type="InterPro" id="IPR029787">
    <property type="entry name" value="Nucleotide_cyclase"/>
</dbReference>
<keyword evidence="3" id="KW-0472">Membrane</keyword>
<comment type="catalytic activity">
    <reaction evidence="2">
        <text>2 GTP = 3',3'-c-di-GMP + 2 diphosphate</text>
        <dbReference type="Rhea" id="RHEA:24898"/>
        <dbReference type="ChEBI" id="CHEBI:33019"/>
        <dbReference type="ChEBI" id="CHEBI:37565"/>
        <dbReference type="ChEBI" id="CHEBI:58805"/>
        <dbReference type="EC" id="2.7.7.65"/>
    </reaction>
</comment>
<dbReference type="SUPFAM" id="SSF55073">
    <property type="entry name" value="Nucleotide cyclase"/>
    <property type="match status" value="1"/>
</dbReference>